<dbReference type="OrthoDB" id="5421909at2759"/>
<keyword evidence="3" id="KW-0249">Electron transport</keyword>
<feature type="signal peptide" evidence="8">
    <location>
        <begin position="1"/>
        <end position="23"/>
    </location>
</feature>
<reference evidence="11" key="2">
    <citation type="submission" date="2025-08" db="UniProtKB">
        <authorList>
            <consortium name="RefSeq"/>
        </authorList>
    </citation>
    <scope>IDENTIFICATION</scope>
    <source>
        <tissue evidence="11">Etiolated seedlings</tissue>
    </source>
</reference>
<feature type="transmembrane region" description="Helical" evidence="7">
    <location>
        <begin position="163"/>
        <end position="186"/>
    </location>
</feature>
<keyword evidence="10" id="KW-1185">Reference proteome</keyword>
<evidence type="ECO:0000313" key="10">
    <source>
        <dbReference type="Proteomes" id="UP000087171"/>
    </source>
</evidence>
<protein>
    <submittedName>
        <fullName evidence="11">Mavicyanin-like</fullName>
    </submittedName>
</protein>
<feature type="compositionally biased region" description="Low complexity" evidence="6">
    <location>
        <begin position="144"/>
        <end position="155"/>
    </location>
</feature>
<dbReference type="SUPFAM" id="SSF49503">
    <property type="entry name" value="Cupredoxins"/>
    <property type="match status" value="1"/>
</dbReference>
<organism evidence="10 11">
    <name type="scientific">Cicer arietinum</name>
    <name type="common">Chickpea</name>
    <name type="synonym">Garbanzo</name>
    <dbReference type="NCBI Taxonomy" id="3827"/>
    <lineage>
        <taxon>Eukaryota</taxon>
        <taxon>Viridiplantae</taxon>
        <taxon>Streptophyta</taxon>
        <taxon>Embryophyta</taxon>
        <taxon>Tracheophyta</taxon>
        <taxon>Spermatophyta</taxon>
        <taxon>Magnoliopsida</taxon>
        <taxon>eudicotyledons</taxon>
        <taxon>Gunneridae</taxon>
        <taxon>Pentapetalae</taxon>
        <taxon>rosids</taxon>
        <taxon>fabids</taxon>
        <taxon>Fabales</taxon>
        <taxon>Fabaceae</taxon>
        <taxon>Papilionoideae</taxon>
        <taxon>50 kb inversion clade</taxon>
        <taxon>NPAAA clade</taxon>
        <taxon>Hologalegina</taxon>
        <taxon>IRL clade</taxon>
        <taxon>Cicereae</taxon>
        <taxon>Cicer</taxon>
    </lineage>
</organism>
<dbReference type="InterPro" id="IPR039391">
    <property type="entry name" value="Phytocyanin-like"/>
</dbReference>
<evidence type="ECO:0000256" key="4">
    <source>
        <dbReference type="ARBA" id="ARBA00023008"/>
    </source>
</evidence>
<keyword evidence="7" id="KW-0812">Transmembrane</keyword>
<dbReference type="RefSeq" id="XP_004508478.1">
    <property type="nucleotide sequence ID" value="XM_004508421.3"/>
</dbReference>
<dbReference type="eggNOG" id="ENOG502S038">
    <property type="taxonomic scope" value="Eukaryota"/>
</dbReference>
<proteinExistence type="predicted"/>
<keyword evidence="1" id="KW-0813">Transport</keyword>
<keyword evidence="2" id="KW-0479">Metal-binding</keyword>
<dbReference type="AlphaFoldDB" id="A0A1S2YQT8"/>
<evidence type="ECO:0000313" key="11">
    <source>
        <dbReference type="RefSeq" id="XP_004508478.1"/>
    </source>
</evidence>
<dbReference type="PaxDb" id="3827-XP_004508478.1"/>
<evidence type="ECO:0000256" key="7">
    <source>
        <dbReference type="SAM" id="Phobius"/>
    </source>
</evidence>
<dbReference type="PANTHER" id="PTHR33021">
    <property type="entry name" value="BLUE COPPER PROTEIN"/>
    <property type="match status" value="1"/>
</dbReference>
<dbReference type="STRING" id="3827.A0A1S2YQT8"/>
<evidence type="ECO:0000256" key="6">
    <source>
        <dbReference type="SAM" id="MobiDB-lite"/>
    </source>
</evidence>
<evidence type="ECO:0000256" key="2">
    <source>
        <dbReference type="ARBA" id="ARBA00022723"/>
    </source>
</evidence>
<dbReference type="InterPro" id="IPR008972">
    <property type="entry name" value="Cupredoxin"/>
</dbReference>
<keyword evidence="4" id="KW-0186">Copper</keyword>
<reference evidence="10" key="1">
    <citation type="journal article" date="2013" name="Nat. Biotechnol.">
        <title>Draft genome sequence of chickpea (Cicer arietinum) provides a resource for trait improvement.</title>
        <authorList>
            <person name="Varshney R.K."/>
            <person name="Song C."/>
            <person name="Saxena R.K."/>
            <person name="Azam S."/>
            <person name="Yu S."/>
            <person name="Sharpe A.G."/>
            <person name="Cannon S."/>
            <person name="Baek J."/>
            <person name="Rosen B.D."/>
            <person name="Tar'an B."/>
            <person name="Millan T."/>
            <person name="Zhang X."/>
            <person name="Ramsay L.D."/>
            <person name="Iwata A."/>
            <person name="Wang Y."/>
            <person name="Nelson W."/>
            <person name="Farmer A.D."/>
            <person name="Gaur P.M."/>
            <person name="Soderlund C."/>
            <person name="Penmetsa R.V."/>
            <person name="Xu C."/>
            <person name="Bharti A.K."/>
            <person name="He W."/>
            <person name="Winter P."/>
            <person name="Zhao S."/>
            <person name="Hane J.K."/>
            <person name="Carrasquilla-Garcia N."/>
            <person name="Condie J.A."/>
            <person name="Upadhyaya H.D."/>
            <person name="Luo M.C."/>
            <person name="Thudi M."/>
            <person name="Gowda C.L."/>
            <person name="Singh N.P."/>
            <person name="Lichtenzveig J."/>
            <person name="Gali K.K."/>
            <person name="Rubio J."/>
            <person name="Nadarajan N."/>
            <person name="Dolezel J."/>
            <person name="Bansal K.C."/>
            <person name="Xu X."/>
            <person name="Edwards D."/>
            <person name="Zhang G."/>
            <person name="Kahl G."/>
            <person name="Gil J."/>
            <person name="Singh K.B."/>
            <person name="Datta S.K."/>
            <person name="Jackson S.A."/>
            <person name="Wang J."/>
            <person name="Cook D.R."/>
        </authorList>
    </citation>
    <scope>NUCLEOTIDE SEQUENCE [LARGE SCALE GENOMIC DNA]</scope>
    <source>
        <strain evidence="10">cv. CDC Frontier</strain>
    </source>
</reference>
<dbReference type="PROSITE" id="PS51485">
    <property type="entry name" value="PHYTOCYANIN"/>
    <property type="match status" value="1"/>
</dbReference>
<dbReference type="KEGG" id="cam:101504103"/>
<dbReference type="GO" id="GO:0009055">
    <property type="term" value="F:electron transfer activity"/>
    <property type="evidence" value="ECO:0007669"/>
    <property type="project" value="InterPro"/>
</dbReference>
<dbReference type="InterPro" id="IPR003245">
    <property type="entry name" value="Phytocyanin_dom"/>
</dbReference>
<evidence type="ECO:0000256" key="5">
    <source>
        <dbReference type="ARBA" id="ARBA00023180"/>
    </source>
</evidence>
<accession>A0A1S2YQT8</accession>
<keyword evidence="7" id="KW-0472">Membrane</keyword>
<dbReference type="GO" id="GO:0046872">
    <property type="term" value="F:metal ion binding"/>
    <property type="evidence" value="ECO:0007669"/>
    <property type="project" value="UniProtKB-KW"/>
</dbReference>
<dbReference type="PANTHER" id="PTHR33021:SF546">
    <property type="entry name" value="PLASTOCYANIN-LIKE DOMAIN PROTEIN"/>
    <property type="match status" value="1"/>
</dbReference>
<dbReference type="GeneID" id="101504103"/>
<keyword evidence="7" id="KW-1133">Transmembrane helix</keyword>
<evidence type="ECO:0000259" key="9">
    <source>
        <dbReference type="PROSITE" id="PS51485"/>
    </source>
</evidence>
<evidence type="ECO:0000256" key="3">
    <source>
        <dbReference type="ARBA" id="ARBA00022982"/>
    </source>
</evidence>
<feature type="region of interest" description="Disordered" evidence="6">
    <location>
        <begin position="133"/>
        <end position="159"/>
    </location>
</feature>
<dbReference type="Gene3D" id="2.60.40.420">
    <property type="entry name" value="Cupredoxins - blue copper proteins"/>
    <property type="match status" value="1"/>
</dbReference>
<name>A0A1S2YQT8_CICAR</name>
<dbReference type="FunFam" id="2.60.40.420:FF:000003">
    <property type="entry name" value="Blue copper"/>
    <property type="match status" value="1"/>
</dbReference>
<evidence type="ECO:0000256" key="1">
    <source>
        <dbReference type="ARBA" id="ARBA00022448"/>
    </source>
</evidence>
<dbReference type="Proteomes" id="UP000087171">
    <property type="component" value="Chromosome Ca7"/>
</dbReference>
<gene>
    <name evidence="11" type="primary">LOC101504103</name>
</gene>
<sequence>MAQIKSVTILIVIIVVTIQTSEAEDYKVGGDFIGWTSFPPGGSSFYSKWAANFTFKLNDNLVFKFESGSHSVVIVNKSNYEKCNMNDNTQIFNKGPTKINLDRIGDFYFTCTLSGHCTSGQKLRIKVTDTTSSSVTGKAPAEAPSSLTGTGVSVTTPPPQSSAIPMLATFSLLFITICLQVFVSILSF</sequence>
<keyword evidence="8" id="KW-0732">Signal</keyword>
<keyword evidence="5" id="KW-0325">Glycoprotein</keyword>
<feature type="domain" description="Phytocyanin" evidence="9">
    <location>
        <begin position="24"/>
        <end position="129"/>
    </location>
</feature>
<dbReference type="GO" id="GO:0005886">
    <property type="term" value="C:plasma membrane"/>
    <property type="evidence" value="ECO:0007669"/>
    <property type="project" value="TreeGrafter"/>
</dbReference>
<feature type="chain" id="PRO_5010160795" evidence="8">
    <location>
        <begin position="24"/>
        <end position="188"/>
    </location>
</feature>
<evidence type="ECO:0000256" key="8">
    <source>
        <dbReference type="SAM" id="SignalP"/>
    </source>
</evidence>
<dbReference type="Pfam" id="PF02298">
    <property type="entry name" value="Cu_bind_like"/>
    <property type="match status" value="1"/>
</dbReference>